<comment type="caution">
    <text evidence="1">The sequence shown here is derived from an EMBL/GenBank/DDBJ whole genome shotgun (WGS) entry which is preliminary data.</text>
</comment>
<gene>
    <name evidence="1" type="ORF">ACHAWU_005119</name>
</gene>
<evidence type="ECO:0000313" key="1">
    <source>
        <dbReference type="EMBL" id="KAL3756857.1"/>
    </source>
</evidence>
<reference evidence="1 2" key="1">
    <citation type="submission" date="2024-10" db="EMBL/GenBank/DDBJ databases">
        <title>Updated reference genomes for cyclostephanoid diatoms.</title>
        <authorList>
            <person name="Roberts W.R."/>
            <person name="Alverson A.J."/>
        </authorList>
    </citation>
    <scope>NUCLEOTIDE SEQUENCE [LARGE SCALE GENOMIC DNA]</scope>
    <source>
        <strain evidence="1 2">AJA232-27</strain>
    </source>
</reference>
<accession>A0ABD3LZR4</accession>
<evidence type="ECO:0000313" key="2">
    <source>
        <dbReference type="Proteomes" id="UP001530293"/>
    </source>
</evidence>
<dbReference type="AlphaFoldDB" id="A0ABD3LZR4"/>
<sequence>MDGTDTEFIIHAYNTGEDKRKSGQQSRSRNHRLCTVSGCSKLVQQGGVCCEHGAKTRRSPCSTKRCTNFSQRGGLCRRHGAFRLEACHREGCKRIARKGRFCNVHRASSEEEETIAADEISTMTSMVLCNEDEALGFDSSMYDMATMPFHTPSVDEKAISEVNMNDLDIISMYLVENDAYICGTCIDRP</sequence>
<name>A0ABD3LZR4_9STRA</name>
<keyword evidence="2" id="KW-1185">Reference proteome</keyword>
<proteinExistence type="predicted"/>
<dbReference type="Proteomes" id="UP001530293">
    <property type="component" value="Unassembled WGS sequence"/>
</dbReference>
<dbReference type="EMBL" id="JALLBG020000288">
    <property type="protein sequence ID" value="KAL3756857.1"/>
    <property type="molecule type" value="Genomic_DNA"/>
</dbReference>
<organism evidence="1 2">
    <name type="scientific">Discostella pseudostelligera</name>
    <dbReference type="NCBI Taxonomy" id="259834"/>
    <lineage>
        <taxon>Eukaryota</taxon>
        <taxon>Sar</taxon>
        <taxon>Stramenopiles</taxon>
        <taxon>Ochrophyta</taxon>
        <taxon>Bacillariophyta</taxon>
        <taxon>Coscinodiscophyceae</taxon>
        <taxon>Thalassiosirophycidae</taxon>
        <taxon>Stephanodiscales</taxon>
        <taxon>Stephanodiscaceae</taxon>
        <taxon>Discostella</taxon>
    </lineage>
</organism>
<protein>
    <submittedName>
        <fullName evidence="1">Uncharacterized protein</fullName>
    </submittedName>
</protein>